<dbReference type="KEGG" id="swf:E3E12_01205"/>
<evidence type="ECO:0000313" key="3">
    <source>
        <dbReference type="Proteomes" id="UP000318709"/>
    </source>
</evidence>
<protein>
    <submittedName>
        <fullName evidence="2">Uncharacterized protein</fullName>
    </submittedName>
</protein>
<keyword evidence="3" id="KW-1185">Reference proteome</keyword>
<proteinExistence type="predicted"/>
<sequence length="139" mass="14415">MEIKPLCLGLVLLVMGVQASHASARTVTPHGSYHAKAKAACASASSVMVAGDVQANLAAVAEGRLPWGAVWLESSTPRVSAMATGPLYYLRLPKGALAVQPACLLVLHTAQATACAVGQANMVLVRFPDRAKVVRLAMP</sequence>
<accession>A0A4Y6U8Z7</accession>
<keyword evidence="1" id="KW-0732">Signal</keyword>
<gene>
    <name evidence="2" type="ORF">E3E12_01205</name>
</gene>
<dbReference type="RefSeq" id="WP_141442682.1">
    <property type="nucleotide sequence ID" value="NZ_CP038231.1"/>
</dbReference>
<dbReference type="AlphaFoldDB" id="A0A4Y6U8Z7"/>
<feature type="chain" id="PRO_5021449651" evidence="1">
    <location>
        <begin position="23"/>
        <end position="139"/>
    </location>
</feature>
<dbReference type="EMBL" id="CP038231">
    <property type="protein sequence ID" value="QDH13038.1"/>
    <property type="molecule type" value="Genomic_DNA"/>
</dbReference>
<reference evidence="2 3" key="1">
    <citation type="submission" date="2019-03" db="EMBL/GenBank/DDBJ databases">
        <title>The complete genome sequence of Swingsia_sp. F3b2 LMG30590(T).</title>
        <authorList>
            <person name="Chua K.-O."/>
            <person name="Chan K.-G."/>
            <person name="See-Too W.-S."/>
        </authorList>
    </citation>
    <scope>NUCLEOTIDE SEQUENCE [LARGE SCALE GENOMIC DNA]</scope>
    <source>
        <strain evidence="2 3">F3b2</strain>
    </source>
</reference>
<name>A0A4Y6U8Z7_9PROT</name>
<evidence type="ECO:0000313" key="2">
    <source>
        <dbReference type="EMBL" id="QDH13038.1"/>
    </source>
</evidence>
<evidence type="ECO:0000256" key="1">
    <source>
        <dbReference type="SAM" id="SignalP"/>
    </source>
</evidence>
<dbReference type="Proteomes" id="UP000318709">
    <property type="component" value="Chromosome"/>
</dbReference>
<organism evidence="2 3">
    <name type="scientific">Formicincola oecophyllae</name>
    <dbReference type="NCBI Taxonomy" id="2558361"/>
    <lineage>
        <taxon>Bacteria</taxon>
        <taxon>Pseudomonadati</taxon>
        <taxon>Pseudomonadota</taxon>
        <taxon>Alphaproteobacteria</taxon>
        <taxon>Acetobacterales</taxon>
        <taxon>Acetobacteraceae</taxon>
        <taxon>Formicincola</taxon>
    </lineage>
</organism>
<feature type="signal peptide" evidence="1">
    <location>
        <begin position="1"/>
        <end position="22"/>
    </location>
</feature>